<dbReference type="EMBL" id="JAKNBA010000091">
    <property type="protein sequence ID" value="MDE1244251.1"/>
    <property type="molecule type" value="Genomic_DNA"/>
</dbReference>
<organism evidence="1 2">
    <name type="scientific">Vibrio aestuarianus</name>
    <dbReference type="NCBI Taxonomy" id="28171"/>
    <lineage>
        <taxon>Bacteria</taxon>
        <taxon>Pseudomonadati</taxon>
        <taxon>Pseudomonadota</taxon>
        <taxon>Gammaproteobacteria</taxon>
        <taxon>Vibrionales</taxon>
        <taxon>Vibrionaceae</taxon>
        <taxon>Vibrio</taxon>
    </lineage>
</organism>
<dbReference type="Proteomes" id="UP001140979">
    <property type="component" value="Unassembled WGS sequence"/>
</dbReference>
<protein>
    <submittedName>
        <fullName evidence="1">Uncharacterized protein</fullName>
    </submittedName>
</protein>
<evidence type="ECO:0000313" key="1">
    <source>
        <dbReference type="EMBL" id="MDE1244251.1"/>
    </source>
</evidence>
<evidence type="ECO:0000313" key="2">
    <source>
        <dbReference type="Proteomes" id="UP001140979"/>
    </source>
</evidence>
<accession>A0A9X4EZ96</accession>
<proteinExistence type="predicted"/>
<reference evidence="1" key="1">
    <citation type="submission" date="2022-02" db="EMBL/GenBank/DDBJ databases">
        <title>Emergence and expansion in Europe of a Vibrio aestuarianus clonal complex pathogenic for oysters.</title>
        <authorList>
            <person name="Mesnil A."/>
            <person name="Travers M.-A."/>
        </authorList>
    </citation>
    <scope>NUCLEOTIDE SEQUENCE</scope>
    <source>
        <strain evidence="1">19_064_11T1</strain>
    </source>
</reference>
<dbReference type="RefSeq" id="WP_274684000.1">
    <property type="nucleotide sequence ID" value="NZ_JAKNBA010000091.1"/>
</dbReference>
<gene>
    <name evidence="1" type="ORF">L9W94_19385</name>
</gene>
<name>A0A9X4EZ96_9VIBR</name>
<comment type="caution">
    <text evidence="1">The sequence shown here is derived from an EMBL/GenBank/DDBJ whole genome shotgun (WGS) entry which is preliminary data.</text>
</comment>
<sequence length="107" mass="12119">MACNIDVKFGSASKRALNEMKEKKDMANVLSIFIGASAMFDIFAGNGVIGSSYKIATTDFELLAKSMQSSNPILVRQVEDIAMRMYMNPSISRDEKIFWRCLYNEFR</sequence>
<dbReference type="AlphaFoldDB" id="A0A9X4EZ96"/>